<keyword evidence="1" id="KW-0812">Transmembrane</keyword>
<dbReference type="RefSeq" id="WP_093052078.1">
    <property type="nucleotide sequence ID" value="NZ_FOGT01000008.1"/>
</dbReference>
<dbReference type="Proteomes" id="UP000198571">
    <property type="component" value="Unassembled WGS sequence"/>
</dbReference>
<name>A0A1H9UTX4_9BACI</name>
<evidence type="ECO:0000313" key="3">
    <source>
        <dbReference type="Proteomes" id="UP000198571"/>
    </source>
</evidence>
<sequence>MSERLRDGLISAATFAITAILVGYFLFGEIRWQNVIGLSIGGFISWYFIVPRIHKRREEKNRN</sequence>
<dbReference type="AlphaFoldDB" id="A0A1H9UTX4"/>
<keyword evidence="1" id="KW-0472">Membrane</keyword>
<gene>
    <name evidence="2" type="ORF">SAMN05518684_108149</name>
</gene>
<dbReference type="OrthoDB" id="2973108at2"/>
<keyword evidence="3" id="KW-1185">Reference proteome</keyword>
<reference evidence="3" key="1">
    <citation type="submission" date="2016-10" db="EMBL/GenBank/DDBJ databases">
        <authorList>
            <person name="Varghese N."/>
            <person name="Submissions S."/>
        </authorList>
    </citation>
    <scope>NUCLEOTIDE SEQUENCE [LARGE SCALE GENOMIC DNA]</scope>
    <source>
        <strain evidence="3">S9</strain>
    </source>
</reference>
<dbReference type="STRING" id="1601833.SAMN05518684_108149"/>
<accession>A0A1H9UTX4</accession>
<protein>
    <submittedName>
        <fullName evidence="2">Uncharacterized protein</fullName>
    </submittedName>
</protein>
<keyword evidence="1" id="KW-1133">Transmembrane helix</keyword>
<feature type="transmembrane region" description="Helical" evidence="1">
    <location>
        <begin position="32"/>
        <end position="50"/>
    </location>
</feature>
<organism evidence="2 3">
    <name type="scientific">Salipaludibacillus aurantiacus</name>
    <dbReference type="NCBI Taxonomy" id="1601833"/>
    <lineage>
        <taxon>Bacteria</taxon>
        <taxon>Bacillati</taxon>
        <taxon>Bacillota</taxon>
        <taxon>Bacilli</taxon>
        <taxon>Bacillales</taxon>
        <taxon>Bacillaceae</taxon>
    </lineage>
</organism>
<dbReference type="EMBL" id="FOGT01000008">
    <property type="protein sequence ID" value="SES12473.1"/>
    <property type="molecule type" value="Genomic_DNA"/>
</dbReference>
<evidence type="ECO:0000313" key="2">
    <source>
        <dbReference type="EMBL" id="SES12473.1"/>
    </source>
</evidence>
<evidence type="ECO:0000256" key="1">
    <source>
        <dbReference type="SAM" id="Phobius"/>
    </source>
</evidence>
<feature type="transmembrane region" description="Helical" evidence="1">
    <location>
        <begin position="7"/>
        <end position="26"/>
    </location>
</feature>
<proteinExistence type="predicted"/>